<feature type="domain" description="Major facilitator superfamily (MFS) profile" evidence="6">
    <location>
        <begin position="15"/>
        <end position="386"/>
    </location>
</feature>
<dbReference type="CDD" id="cd17393">
    <property type="entry name" value="MFS_MosC_like"/>
    <property type="match status" value="1"/>
</dbReference>
<dbReference type="InterPro" id="IPR020846">
    <property type="entry name" value="MFS_dom"/>
</dbReference>
<feature type="transmembrane region" description="Helical" evidence="5">
    <location>
        <begin position="51"/>
        <end position="69"/>
    </location>
</feature>
<reference evidence="7 8" key="1">
    <citation type="submission" date="2020-08" db="EMBL/GenBank/DDBJ databases">
        <title>Sequencing the genomes of 1000 actinobacteria strains.</title>
        <authorList>
            <person name="Klenk H.-P."/>
        </authorList>
    </citation>
    <scope>NUCLEOTIDE SEQUENCE [LARGE SCALE GENOMIC DNA]</scope>
    <source>
        <strain evidence="7 8">DSM 45084</strain>
    </source>
</reference>
<evidence type="ECO:0000256" key="1">
    <source>
        <dbReference type="ARBA" id="ARBA00004651"/>
    </source>
</evidence>
<dbReference type="GO" id="GO:0005886">
    <property type="term" value="C:plasma membrane"/>
    <property type="evidence" value="ECO:0007669"/>
    <property type="project" value="UniProtKB-SubCell"/>
</dbReference>
<feature type="transmembrane region" description="Helical" evidence="5">
    <location>
        <begin position="272"/>
        <end position="294"/>
    </location>
</feature>
<keyword evidence="8" id="KW-1185">Reference proteome</keyword>
<dbReference type="PANTHER" id="PTHR23514:SF13">
    <property type="entry name" value="INNER MEMBRANE PROTEIN YBJJ"/>
    <property type="match status" value="1"/>
</dbReference>
<organism evidence="7 8">
    <name type="scientific">Saccharothrix violaceirubra</name>
    <dbReference type="NCBI Taxonomy" id="413306"/>
    <lineage>
        <taxon>Bacteria</taxon>
        <taxon>Bacillati</taxon>
        <taxon>Actinomycetota</taxon>
        <taxon>Actinomycetes</taxon>
        <taxon>Pseudonocardiales</taxon>
        <taxon>Pseudonocardiaceae</taxon>
        <taxon>Saccharothrix</taxon>
    </lineage>
</organism>
<dbReference type="InterPro" id="IPR036259">
    <property type="entry name" value="MFS_trans_sf"/>
</dbReference>
<gene>
    <name evidence="7" type="ORF">F4559_003020</name>
</gene>
<name>A0A7W7T368_9PSEU</name>
<dbReference type="Gene3D" id="1.20.1250.20">
    <property type="entry name" value="MFS general substrate transporter like domains"/>
    <property type="match status" value="1"/>
</dbReference>
<evidence type="ECO:0000259" key="6">
    <source>
        <dbReference type="PROSITE" id="PS50850"/>
    </source>
</evidence>
<feature type="transmembrane region" description="Helical" evidence="5">
    <location>
        <begin position="169"/>
        <end position="190"/>
    </location>
</feature>
<feature type="transmembrane region" description="Helical" evidence="5">
    <location>
        <begin position="300"/>
        <end position="321"/>
    </location>
</feature>
<dbReference type="Pfam" id="PF07690">
    <property type="entry name" value="MFS_1"/>
    <property type="match status" value="1"/>
</dbReference>
<evidence type="ECO:0000256" key="2">
    <source>
        <dbReference type="ARBA" id="ARBA00022692"/>
    </source>
</evidence>
<sequence length="386" mass="38697">MVTTTTTADPAVKRARFAITAVFVVHGVVLGSFATRLPWIQQHAGVGPGQLGLALACPAIGAALAMPLASRITHVLGTRNALRVLLSLWTLALILPSLAPNLVTLCLALLTFGAAAGSSDVVMNAVGVEVERLLGRSIMSGLHGMWSAGTLVGSAVGTLAAHLEIPAPVHHLGAAAVLTLAGVVVTRGALDMRPEPDAEAPPRFSLPTRGALLIGAVAFCAVFAEGASLDWSAMYLKDVLGTSAGLAAASTTGFTLTMVVARVLGDRVVDRFGAVTTVRTGAVIAVAGGLLVVLSGSPVAAIAGFGLIGLGVAVVVPLAFAAAGHRGPDTNRAIAGVATLMYTSGLIAPSLVGGIAEATSLTVSFLVVTALAAGLVLFAPVLRADR</sequence>
<dbReference type="AlphaFoldDB" id="A0A7W7T368"/>
<dbReference type="Proteomes" id="UP000542674">
    <property type="component" value="Unassembled WGS sequence"/>
</dbReference>
<dbReference type="RefSeq" id="WP_312865656.1">
    <property type="nucleotide sequence ID" value="NZ_JACHJS010000001.1"/>
</dbReference>
<feature type="transmembrane region" description="Helical" evidence="5">
    <location>
        <begin position="239"/>
        <end position="260"/>
    </location>
</feature>
<feature type="transmembrane region" description="Helical" evidence="5">
    <location>
        <begin position="17"/>
        <end position="39"/>
    </location>
</feature>
<dbReference type="PROSITE" id="PS50850">
    <property type="entry name" value="MFS"/>
    <property type="match status" value="1"/>
</dbReference>
<keyword evidence="4 5" id="KW-0472">Membrane</keyword>
<feature type="transmembrane region" description="Helical" evidence="5">
    <location>
        <begin position="333"/>
        <end position="355"/>
    </location>
</feature>
<accession>A0A7W7T368</accession>
<evidence type="ECO:0000313" key="7">
    <source>
        <dbReference type="EMBL" id="MBB4965661.1"/>
    </source>
</evidence>
<evidence type="ECO:0000256" key="5">
    <source>
        <dbReference type="SAM" id="Phobius"/>
    </source>
</evidence>
<evidence type="ECO:0000256" key="4">
    <source>
        <dbReference type="ARBA" id="ARBA00023136"/>
    </source>
</evidence>
<dbReference type="InterPro" id="IPR051788">
    <property type="entry name" value="MFS_Transporter"/>
</dbReference>
<feature type="transmembrane region" description="Helical" evidence="5">
    <location>
        <begin position="81"/>
        <end position="99"/>
    </location>
</feature>
<evidence type="ECO:0000313" key="8">
    <source>
        <dbReference type="Proteomes" id="UP000542674"/>
    </source>
</evidence>
<dbReference type="SUPFAM" id="SSF103473">
    <property type="entry name" value="MFS general substrate transporter"/>
    <property type="match status" value="1"/>
</dbReference>
<dbReference type="EMBL" id="JACHJS010000001">
    <property type="protein sequence ID" value="MBB4965661.1"/>
    <property type="molecule type" value="Genomic_DNA"/>
</dbReference>
<evidence type="ECO:0000256" key="3">
    <source>
        <dbReference type="ARBA" id="ARBA00022989"/>
    </source>
</evidence>
<dbReference type="InterPro" id="IPR011701">
    <property type="entry name" value="MFS"/>
</dbReference>
<dbReference type="GO" id="GO:0022857">
    <property type="term" value="F:transmembrane transporter activity"/>
    <property type="evidence" value="ECO:0007669"/>
    <property type="project" value="InterPro"/>
</dbReference>
<keyword evidence="2 5" id="KW-0812">Transmembrane</keyword>
<dbReference type="PANTHER" id="PTHR23514">
    <property type="entry name" value="BYPASS OF STOP CODON PROTEIN 6"/>
    <property type="match status" value="1"/>
</dbReference>
<comment type="caution">
    <text evidence="7">The sequence shown here is derived from an EMBL/GenBank/DDBJ whole genome shotgun (WGS) entry which is preliminary data.</text>
</comment>
<keyword evidence="3 5" id="KW-1133">Transmembrane helix</keyword>
<protein>
    <submittedName>
        <fullName evidence="7">MFS family permease</fullName>
    </submittedName>
</protein>
<comment type="subcellular location">
    <subcellularLocation>
        <location evidence="1">Cell membrane</location>
        <topology evidence="1">Multi-pass membrane protein</topology>
    </subcellularLocation>
</comment>
<proteinExistence type="predicted"/>
<feature type="transmembrane region" description="Helical" evidence="5">
    <location>
        <begin position="211"/>
        <end position="233"/>
    </location>
</feature>
<feature type="transmembrane region" description="Helical" evidence="5">
    <location>
        <begin position="361"/>
        <end position="382"/>
    </location>
</feature>